<evidence type="ECO:0000313" key="3">
    <source>
        <dbReference type="Proteomes" id="UP000678276"/>
    </source>
</evidence>
<feature type="compositionally biased region" description="Basic and acidic residues" evidence="1">
    <location>
        <begin position="141"/>
        <end position="165"/>
    </location>
</feature>
<comment type="caution">
    <text evidence="2">The sequence shown here is derived from an EMBL/GenBank/DDBJ whole genome shotgun (WGS) entry which is preliminary data.</text>
</comment>
<reference evidence="2 3" key="1">
    <citation type="submission" date="2021-04" db="EMBL/GenBank/DDBJ databases">
        <title>Whole genome sequence of Jiella sp. KSK16Y-1.</title>
        <authorList>
            <person name="Tuo L."/>
        </authorList>
    </citation>
    <scope>NUCLEOTIDE SEQUENCE [LARGE SCALE GENOMIC DNA]</scope>
    <source>
        <strain evidence="2 3">KSK16Y-1</strain>
    </source>
</reference>
<gene>
    <name evidence="2" type="ORF">J6595_19660</name>
</gene>
<evidence type="ECO:0000313" key="2">
    <source>
        <dbReference type="EMBL" id="MBP0617803.1"/>
    </source>
</evidence>
<dbReference type="Proteomes" id="UP000678276">
    <property type="component" value="Unassembled WGS sequence"/>
</dbReference>
<dbReference type="EMBL" id="JAGJCF010000020">
    <property type="protein sequence ID" value="MBP0617803.1"/>
    <property type="molecule type" value="Genomic_DNA"/>
</dbReference>
<proteinExistence type="predicted"/>
<name>A0ABS4BM50_9HYPH</name>
<protein>
    <submittedName>
        <fullName evidence="2">Uncharacterized protein</fullName>
    </submittedName>
</protein>
<dbReference type="RefSeq" id="WP_209596926.1">
    <property type="nucleotide sequence ID" value="NZ_JAGJCF010000020.1"/>
</dbReference>
<organism evidence="2 3">
    <name type="scientific">Jiella mangrovi</name>
    <dbReference type="NCBI Taxonomy" id="2821407"/>
    <lineage>
        <taxon>Bacteria</taxon>
        <taxon>Pseudomonadati</taxon>
        <taxon>Pseudomonadota</taxon>
        <taxon>Alphaproteobacteria</taxon>
        <taxon>Hyphomicrobiales</taxon>
        <taxon>Aurantimonadaceae</taxon>
        <taxon>Jiella</taxon>
    </lineage>
</organism>
<accession>A0ABS4BM50</accession>
<feature type="region of interest" description="Disordered" evidence="1">
    <location>
        <begin position="141"/>
        <end position="180"/>
    </location>
</feature>
<sequence>MIERTHDPETIETLLSRARKQRPWQIMMVGEWDEAHFVSKATKRTLEEILNLCPNVPAITLRGPHGYARVSRDFPDGNEACVNKLIARIFRDDPHVTAIELPGHTATPSEPYWSSTGRASAAIAAARDAGVITAEEAIQKLEDLRRNDADKGTSDVRAETGEIERQPSGLGQNKKRSNGE</sequence>
<evidence type="ECO:0000256" key="1">
    <source>
        <dbReference type="SAM" id="MobiDB-lite"/>
    </source>
</evidence>
<keyword evidence="3" id="KW-1185">Reference proteome</keyword>